<dbReference type="Proteomes" id="UP000011523">
    <property type="component" value="Unassembled WGS sequence"/>
</dbReference>
<comment type="caution">
    <text evidence="1">The sequence shown here is derived from an EMBL/GenBank/DDBJ whole genome shotgun (WGS) entry which is preliminary data.</text>
</comment>
<gene>
    <name evidence="1" type="ORF">C472_11059</name>
</gene>
<dbReference type="AlphaFoldDB" id="M0DNQ1"/>
<evidence type="ECO:0000313" key="2">
    <source>
        <dbReference type="Proteomes" id="UP000011523"/>
    </source>
</evidence>
<organism evidence="1 2">
    <name type="scientific">Halorubrum tebenquichense DSM 14210</name>
    <dbReference type="NCBI Taxonomy" id="1227485"/>
    <lineage>
        <taxon>Archaea</taxon>
        <taxon>Methanobacteriati</taxon>
        <taxon>Methanobacteriota</taxon>
        <taxon>Stenosarchaea group</taxon>
        <taxon>Halobacteria</taxon>
        <taxon>Halobacteriales</taxon>
        <taxon>Haloferacaceae</taxon>
        <taxon>Halorubrum</taxon>
    </lineage>
</organism>
<accession>M0DNQ1</accession>
<dbReference type="RefSeq" id="WP_006629867.1">
    <property type="nucleotide sequence ID" value="NZ_AOJD01000059.1"/>
</dbReference>
<sequence length="286" mass="29675">MKRRQLILLLGGGSAAAASAGTGAFSSVSADREVSVNVVEDEKAYLGIEGHPDDEGGLQIKNQFAGALSLGLTATVVGPDGEYEAEVETERDDGEIEIEVEIESDDGGGSGFERVDIGLGQRAVVNVDFEGSESVDLELSFSGTVADGGATVDKTRKYTVSEGDDEDGEGAVGGSSEVASDVTMVKFFGSGDKVRILTTENSGGGGGTTGVVDAKLYCEVNDSVTSNDEFESVHVNTDLYPDAFDESLTGDIVGVEIAEFDGVFVAPENGGGRVEPSETETEPFWN</sequence>
<proteinExistence type="predicted"/>
<dbReference type="EMBL" id="AOJD01000059">
    <property type="protein sequence ID" value="ELZ35779.1"/>
    <property type="molecule type" value="Genomic_DNA"/>
</dbReference>
<dbReference type="OrthoDB" id="328200at2157"/>
<protein>
    <submittedName>
        <fullName evidence="1">Uncharacterized protein</fullName>
    </submittedName>
</protein>
<keyword evidence="2" id="KW-1185">Reference proteome</keyword>
<name>M0DNQ1_9EURY</name>
<dbReference type="PATRIC" id="fig|1227485.3.peg.2160"/>
<reference evidence="1 2" key="1">
    <citation type="journal article" date="2014" name="PLoS Genet.">
        <title>Phylogenetically driven sequencing of extremely halophilic archaea reveals strategies for static and dynamic osmo-response.</title>
        <authorList>
            <person name="Becker E.A."/>
            <person name="Seitzer P.M."/>
            <person name="Tritt A."/>
            <person name="Larsen D."/>
            <person name="Krusor M."/>
            <person name="Yao A.I."/>
            <person name="Wu D."/>
            <person name="Madern D."/>
            <person name="Eisen J.A."/>
            <person name="Darling A.E."/>
            <person name="Facciotti M.T."/>
        </authorList>
    </citation>
    <scope>NUCLEOTIDE SEQUENCE [LARGE SCALE GENOMIC DNA]</scope>
    <source>
        <strain evidence="1 2">DSM 14210</strain>
    </source>
</reference>
<evidence type="ECO:0000313" key="1">
    <source>
        <dbReference type="EMBL" id="ELZ35779.1"/>
    </source>
</evidence>